<gene>
    <name evidence="1" type="ORF">GFN93_14290</name>
</gene>
<accession>A0A6N7LVM6</accession>
<name>A0A6N7LVM6_9GAMM</name>
<evidence type="ECO:0000313" key="1">
    <source>
        <dbReference type="EMBL" id="MQX54422.1"/>
    </source>
</evidence>
<dbReference type="EMBL" id="WIRE01000001">
    <property type="protein sequence ID" value="MQX54422.1"/>
    <property type="molecule type" value="Genomic_DNA"/>
</dbReference>
<dbReference type="Proteomes" id="UP000469421">
    <property type="component" value="Unassembled WGS sequence"/>
</dbReference>
<keyword evidence="2" id="KW-1185">Reference proteome</keyword>
<dbReference type="InterPro" id="IPR045508">
    <property type="entry name" value="DUF6482"/>
</dbReference>
<evidence type="ECO:0000313" key="2">
    <source>
        <dbReference type="Proteomes" id="UP000469421"/>
    </source>
</evidence>
<organism evidence="1 2">
    <name type="scientific">Alcanivorax sediminis</name>
    <dbReference type="NCBI Taxonomy" id="2663008"/>
    <lineage>
        <taxon>Bacteria</taxon>
        <taxon>Pseudomonadati</taxon>
        <taxon>Pseudomonadota</taxon>
        <taxon>Gammaproteobacteria</taxon>
        <taxon>Oceanospirillales</taxon>
        <taxon>Alcanivoracaceae</taxon>
        <taxon>Alcanivorax</taxon>
    </lineage>
</organism>
<dbReference type="RefSeq" id="WP_153501692.1">
    <property type="nucleotide sequence ID" value="NZ_WIRE01000001.1"/>
</dbReference>
<reference evidence="1 2" key="1">
    <citation type="submission" date="2019-10" db="EMBL/GenBank/DDBJ databases">
        <title>Alcanivorax sp.PA15-N-34 draft genome sequence.</title>
        <authorList>
            <person name="Liao X."/>
            <person name="Shao Z."/>
        </authorList>
    </citation>
    <scope>NUCLEOTIDE SEQUENCE [LARGE SCALE GENOMIC DNA]</scope>
    <source>
        <strain evidence="1 2">PA15-N-34</strain>
    </source>
</reference>
<dbReference type="Pfam" id="PF20090">
    <property type="entry name" value="DUF6482"/>
    <property type="match status" value="1"/>
</dbReference>
<proteinExistence type="predicted"/>
<dbReference type="AlphaFoldDB" id="A0A6N7LVM6"/>
<protein>
    <submittedName>
        <fullName evidence="1">Uncharacterized protein</fullName>
    </submittedName>
</protein>
<sequence length="102" mass="11390">MKTITANKLAKQQVEEIEITSACLSVCTVRVCLNGEWFWVVDQNGKIQRFNGPEHANNLLSHVSTPKATLLHHSAHAEMVGQPEGEVIPPLKVSFNWRSDRA</sequence>
<comment type="caution">
    <text evidence="1">The sequence shown here is derived from an EMBL/GenBank/DDBJ whole genome shotgun (WGS) entry which is preliminary data.</text>
</comment>